<dbReference type="AlphaFoldDB" id="A0A239H0B3"/>
<name>A0A239H0B3_EKHLU</name>
<accession>A0A239H0B3</accession>
<evidence type="ECO:0008006" key="3">
    <source>
        <dbReference type="Google" id="ProtNLM"/>
    </source>
</evidence>
<sequence length="159" mass="17858">MRGGFIVVLFAVAGCVTLPNAKTTALSEKVKLNFTNCGDDLRYQAIHLSIPEDYTIESLRTEYQFCEYRISLANGSILYVTSDIYNGSSLNFDNRHAIGVDSYSNARSKKDTISVGGKQEDQKHWKENIYGDYVFGYINCTDTTQLNKIIYSAKQLPAQ</sequence>
<evidence type="ECO:0000313" key="2">
    <source>
        <dbReference type="Proteomes" id="UP000198393"/>
    </source>
</evidence>
<keyword evidence="2" id="KW-1185">Reference proteome</keyword>
<dbReference type="EMBL" id="FZPD01000002">
    <property type="protein sequence ID" value="SNS74869.1"/>
    <property type="molecule type" value="Genomic_DNA"/>
</dbReference>
<protein>
    <recommendedName>
        <fullName evidence="3">Lipoprotein</fullName>
    </recommendedName>
</protein>
<dbReference type="PROSITE" id="PS51257">
    <property type="entry name" value="PROKAR_LIPOPROTEIN"/>
    <property type="match status" value="1"/>
</dbReference>
<reference evidence="1 2" key="1">
    <citation type="submission" date="2017-06" db="EMBL/GenBank/DDBJ databases">
        <authorList>
            <person name="Kim H.J."/>
            <person name="Triplett B.A."/>
        </authorList>
    </citation>
    <scope>NUCLEOTIDE SEQUENCE [LARGE SCALE GENOMIC DNA]</scope>
    <source>
        <strain evidence="1 2">DSM 19307</strain>
    </source>
</reference>
<organism evidence="1 2">
    <name type="scientific">Ekhidna lutea</name>
    <dbReference type="NCBI Taxonomy" id="447679"/>
    <lineage>
        <taxon>Bacteria</taxon>
        <taxon>Pseudomonadati</taxon>
        <taxon>Bacteroidota</taxon>
        <taxon>Cytophagia</taxon>
        <taxon>Cytophagales</taxon>
        <taxon>Reichenbachiellaceae</taxon>
        <taxon>Ekhidna</taxon>
    </lineage>
</organism>
<gene>
    <name evidence="1" type="ORF">SAMN05421640_1090</name>
</gene>
<dbReference type="RefSeq" id="WP_089355851.1">
    <property type="nucleotide sequence ID" value="NZ_FZPD01000002.1"/>
</dbReference>
<proteinExistence type="predicted"/>
<dbReference type="Proteomes" id="UP000198393">
    <property type="component" value="Unassembled WGS sequence"/>
</dbReference>
<evidence type="ECO:0000313" key="1">
    <source>
        <dbReference type="EMBL" id="SNS74869.1"/>
    </source>
</evidence>
<dbReference type="OrthoDB" id="1454633at2"/>